<dbReference type="GO" id="GO:0003677">
    <property type="term" value="F:DNA binding"/>
    <property type="evidence" value="ECO:0007669"/>
    <property type="project" value="InterPro"/>
</dbReference>
<dbReference type="EMBL" id="AUZZ01010341">
    <property type="protein sequence ID" value="EQD30151.1"/>
    <property type="molecule type" value="Genomic_DNA"/>
</dbReference>
<evidence type="ECO:0000313" key="2">
    <source>
        <dbReference type="EMBL" id="EQD30151.1"/>
    </source>
</evidence>
<gene>
    <name evidence="2" type="ORF">B2A_14265</name>
</gene>
<proteinExistence type="predicted"/>
<name>T0Y502_9ZZZZ</name>
<accession>T0Y502</accession>
<dbReference type="EC" id="2.7.7.7" evidence="2"/>
<protein>
    <submittedName>
        <fullName evidence="2">Protein containing DNA polymerase II large subunit DP2</fullName>
        <ecNumber evidence="2">2.7.7.7</ecNumber>
    </submittedName>
</protein>
<reference evidence="2" key="2">
    <citation type="journal article" date="2014" name="ISME J.">
        <title>Microbial stratification in low pH oxic and suboxic macroscopic growths along an acid mine drainage.</title>
        <authorList>
            <person name="Mendez-Garcia C."/>
            <person name="Mesa V."/>
            <person name="Sprenger R.R."/>
            <person name="Richter M."/>
            <person name="Diez M.S."/>
            <person name="Solano J."/>
            <person name="Bargiela R."/>
            <person name="Golyshina O.V."/>
            <person name="Manteca A."/>
            <person name="Ramos J.L."/>
            <person name="Gallego J.R."/>
            <person name="Llorente I."/>
            <person name="Martins Dos Santos V.A."/>
            <person name="Jensen O.N."/>
            <person name="Pelaez A.I."/>
            <person name="Sanchez J."/>
            <person name="Ferrer M."/>
        </authorList>
    </citation>
    <scope>NUCLEOTIDE SEQUENCE</scope>
</reference>
<organism evidence="2">
    <name type="scientific">mine drainage metagenome</name>
    <dbReference type="NCBI Taxonomy" id="410659"/>
    <lineage>
        <taxon>unclassified sequences</taxon>
        <taxon>metagenomes</taxon>
        <taxon>ecological metagenomes</taxon>
    </lineage>
</organism>
<dbReference type="GO" id="GO:0006260">
    <property type="term" value="P:DNA replication"/>
    <property type="evidence" value="ECO:0007669"/>
    <property type="project" value="InterPro"/>
</dbReference>
<dbReference type="InterPro" id="IPR056172">
    <property type="entry name" value="PolC_DP2_cat_dom"/>
</dbReference>
<feature type="non-terminal residue" evidence="2">
    <location>
        <position position="231"/>
    </location>
</feature>
<dbReference type="AlphaFoldDB" id="T0Y502"/>
<feature type="domain" description="DNA polymerase II large subunit DP2 catalytic" evidence="1">
    <location>
        <begin position="4"/>
        <end position="230"/>
    </location>
</feature>
<feature type="non-terminal residue" evidence="2">
    <location>
        <position position="1"/>
    </location>
</feature>
<keyword evidence="2" id="KW-0808">Transferase</keyword>
<comment type="caution">
    <text evidence="2">The sequence shown here is derived from an EMBL/GenBank/DDBJ whole genome shotgun (WGS) entry which is preliminary data.</text>
</comment>
<reference evidence="2" key="1">
    <citation type="submission" date="2013-08" db="EMBL/GenBank/DDBJ databases">
        <authorList>
            <person name="Mendez C."/>
            <person name="Richter M."/>
            <person name="Ferrer M."/>
            <person name="Sanchez J."/>
        </authorList>
    </citation>
    <scope>NUCLEOTIDE SEQUENCE</scope>
</reference>
<dbReference type="GO" id="GO:0003887">
    <property type="term" value="F:DNA-directed DNA polymerase activity"/>
    <property type="evidence" value="ECO:0007669"/>
    <property type="project" value="UniProtKB-EC"/>
</dbReference>
<dbReference type="InterPro" id="IPR004475">
    <property type="entry name" value="PolC_DP2"/>
</dbReference>
<dbReference type="PANTHER" id="PTHR42210">
    <property type="entry name" value="DNA POLYMERASE II LARGE SUBUNIT"/>
    <property type="match status" value="1"/>
</dbReference>
<dbReference type="Pfam" id="PF24846">
    <property type="entry name" value="PolC_DP2_cat"/>
    <property type="match status" value="1"/>
</dbReference>
<evidence type="ECO:0000259" key="1">
    <source>
        <dbReference type="Pfam" id="PF24846"/>
    </source>
</evidence>
<keyword evidence="2" id="KW-0548">Nucleotidyltransferase</keyword>
<sequence length="231" mass="25629">QQLSQDVKGVKGLVSETRTPEPLEKGILRALHQVSVYQDGTARFDMTDLPLTHFRPREAGLTIAEAHRLGYGTDWRGHPLTDAEQLVELFPHDLILSRRAGEYLLSLARFVDDELTLLYGGRPYYGAHRMEDLLGSLLIALAPHTSGGVLGRLVGFTDAEACLAHPVFHAAKRRNCDGDEDSVTLLMDGLLNFSHAYLPVRRGALMDKPLVLTTRLDTREVDKEAHNLDVA</sequence>
<dbReference type="PANTHER" id="PTHR42210:SF1">
    <property type="entry name" value="DNA POLYMERASE II LARGE SUBUNIT"/>
    <property type="match status" value="1"/>
</dbReference>